<proteinExistence type="predicted"/>
<comment type="caution">
    <text evidence="2">The sequence shown here is derived from an EMBL/GenBank/DDBJ whole genome shotgun (WGS) entry which is preliminary data.</text>
</comment>
<reference evidence="3" key="1">
    <citation type="journal article" date="2019" name="Int. J. Syst. Evol. Microbiol.">
        <title>The Global Catalogue of Microorganisms (GCM) 10K type strain sequencing project: providing services to taxonomists for standard genome sequencing and annotation.</title>
        <authorList>
            <consortium name="The Broad Institute Genomics Platform"/>
            <consortium name="The Broad Institute Genome Sequencing Center for Infectious Disease"/>
            <person name="Wu L."/>
            <person name="Ma J."/>
        </authorList>
    </citation>
    <scope>NUCLEOTIDE SEQUENCE [LARGE SCALE GENOMIC DNA]</scope>
    <source>
        <strain evidence="3">NBRC 111756</strain>
    </source>
</reference>
<accession>A0ABW1ZUX2</accession>
<evidence type="ECO:0000313" key="2">
    <source>
        <dbReference type="EMBL" id="MFC6669214.1"/>
    </source>
</evidence>
<protein>
    <submittedName>
        <fullName evidence="2">Prealbumin-like fold domain-containing protein</fullName>
    </submittedName>
</protein>
<name>A0ABW1ZUX2_9GAMM</name>
<dbReference type="EMBL" id="JBHSWE010000001">
    <property type="protein sequence ID" value="MFC6669214.1"/>
    <property type="molecule type" value="Genomic_DNA"/>
</dbReference>
<dbReference type="RefSeq" id="WP_379907792.1">
    <property type="nucleotide sequence ID" value="NZ_JBHSWE010000001.1"/>
</dbReference>
<keyword evidence="3" id="KW-1185">Reference proteome</keyword>
<sequence length="224" mass="23855">MLKSYPCWGARTNLSSEGLATGSINKVAIPHGEADGLDEGMGLSARTFGEASINLTKVVGAGECVTFGSAYLKSRSSDSFNAALKDFIPPLAMTVSNCAGVKIRKKDDAGELLPGAEFTLYKDNAPKGEFDAGDTAVLDSDNAPLTCTTAANGECSFTLIFEGDYCAVETDHPDHYLPADPECFTVGPAIPILTVDFIDRRLGSVLVKKSIRTERRCPVQYSRS</sequence>
<dbReference type="InterPro" id="IPR013783">
    <property type="entry name" value="Ig-like_fold"/>
</dbReference>
<dbReference type="Pfam" id="PF17802">
    <property type="entry name" value="SpaA"/>
    <property type="match status" value="1"/>
</dbReference>
<dbReference type="InterPro" id="IPR041033">
    <property type="entry name" value="SpaA_PFL_dom_1"/>
</dbReference>
<dbReference type="Proteomes" id="UP001596422">
    <property type="component" value="Unassembled WGS sequence"/>
</dbReference>
<evidence type="ECO:0000313" key="3">
    <source>
        <dbReference type="Proteomes" id="UP001596422"/>
    </source>
</evidence>
<organism evidence="2 3">
    <name type="scientific">Marinobacterium aestuariivivens</name>
    <dbReference type="NCBI Taxonomy" id="1698799"/>
    <lineage>
        <taxon>Bacteria</taxon>
        <taxon>Pseudomonadati</taxon>
        <taxon>Pseudomonadota</taxon>
        <taxon>Gammaproteobacteria</taxon>
        <taxon>Oceanospirillales</taxon>
        <taxon>Oceanospirillaceae</taxon>
        <taxon>Marinobacterium</taxon>
    </lineage>
</organism>
<dbReference type="Gene3D" id="2.60.40.10">
    <property type="entry name" value="Immunoglobulins"/>
    <property type="match status" value="1"/>
</dbReference>
<feature type="domain" description="SpaA-like prealbumin fold" evidence="1">
    <location>
        <begin position="101"/>
        <end position="181"/>
    </location>
</feature>
<evidence type="ECO:0000259" key="1">
    <source>
        <dbReference type="Pfam" id="PF17802"/>
    </source>
</evidence>
<gene>
    <name evidence="2" type="ORF">ACFQDL_03185</name>
</gene>